<dbReference type="AlphaFoldDB" id="A0A1M4YA75"/>
<dbReference type="SUPFAM" id="SSF52242">
    <property type="entry name" value="Cobalamin (vitamin B12)-binding domain"/>
    <property type="match status" value="1"/>
</dbReference>
<keyword evidence="3" id="KW-1185">Reference proteome</keyword>
<dbReference type="STRING" id="1122195.SAMN02745164_01631"/>
<feature type="domain" description="B12-binding" evidence="1">
    <location>
        <begin position="83"/>
        <end position="212"/>
    </location>
</feature>
<evidence type="ECO:0000313" key="3">
    <source>
        <dbReference type="Proteomes" id="UP000184334"/>
    </source>
</evidence>
<name>A0A1M4YA75_MARH1</name>
<protein>
    <submittedName>
        <fullName evidence="2">Methanogenic corrinoid protein MtbC1</fullName>
    </submittedName>
</protein>
<dbReference type="Pfam" id="PF02607">
    <property type="entry name" value="B12-binding_2"/>
    <property type="match status" value="1"/>
</dbReference>
<dbReference type="Proteomes" id="UP000184334">
    <property type="component" value="Unassembled WGS sequence"/>
</dbReference>
<organism evidence="2 3">
    <name type="scientific">Marinitoga hydrogenitolerans (strain DSM 16785 / JCM 12826 / AT1271)</name>
    <dbReference type="NCBI Taxonomy" id="1122195"/>
    <lineage>
        <taxon>Bacteria</taxon>
        <taxon>Thermotogati</taxon>
        <taxon>Thermotogota</taxon>
        <taxon>Thermotogae</taxon>
        <taxon>Petrotogales</taxon>
        <taxon>Petrotogaceae</taxon>
        <taxon>Marinitoga</taxon>
    </lineage>
</organism>
<dbReference type="InterPro" id="IPR050554">
    <property type="entry name" value="Met_Synthase/Corrinoid"/>
</dbReference>
<dbReference type="EMBL" id="FQUI01000029">
    <property type="protein sequence ID" value="SHF02600.1"/>
    <property type="molecule type" value="Genomic_DNA"/>
</dbReference>
<dbReference type="InterPro" id="IPR006158">
    <property type="entry name" value="Cobalamin-bd"/>
</dbReference>
<dbReference type="PROSITE" id="PS51332">
    <property type="entry name" value="B12_BINDING"/>
    <property type="match status" value="1"/>
</dbReference>
<dbReference type="Pfam" id="PF02310">
    <property type="entry name" value="B12-binding"/>
    <property type="match status" value="1"/>
</dbReference>
<reference evidence="2" key="1">
    <citation type="submission" date="2016-11" db="EMBL/GenBank/DDBJ databases">
        <authorList>
            <person name="Varghese N."/>
            <person name="Submissions S."/>
        </authorList>
    </citation>
    <scope>NUCLEOTIDE SEQUENCE [LARGE SCALE GENOMIC DNA]</scope>
    <source>
        <strain evidence="2">DSM 16785</strain>
    </source>
</reference>
<dbReference type="Gene3D" id="1.10.1240.10">
    <property type="entry name" value="Methionine synthase domain"/>
    <property type="match status" value="1"/>
</dbReference>
<comment type="caution">
    <text evidence="2">The sequence shown here is derived from an EMBL/GenBank/DDBJ whole genome shotgun (WGS) entry which is preliminary data.</text>
</comment>
<evidence type="ECO:0000259" key="1">
    <source>
        <dbReference type="PROSITE" id="PS51332"/>
    </source>
</evidence>
<gene>
    <name evidence="2" type="ORF">SAMN02745164_01631</name>
</gene>
<accession>A0A1M4YA75</accession>
<evidence type="ECO:0000313" key="2">
    <source>
        <dbReference type="EMBL" id="SHF02600.1"/>
    </source>
</evidence>
<dbReference type="InterPro" id="IPR036594">
    <property type="entry name" value="Meth_synthase_dom"/>
</dbReference>
<dbReference type="RefSeq" id="WP_072865283.1">
    <property type="nucleotide sequence ID" value="NZ_FQUI01000029.1"/>
</dbReference>
<dbReference type="InterPro" id="IPR036724">
    <property type="entry name" value="Cobalamin-bd_sf"/>
</dbReference>
<dbReference type="GO" id="GO:0046872">
    <property type="term" value="F:metal ion binding"/>
    <property type="evidence" value="ECO:0007669"/>
    <property type="project" value="InterPro"/>
</dbReference>
<dbReference type="OrthoDB" id="5756833at2"/>
<dbReference type="InterPro" id="IPR003759">
    <property type="entry name" value="Cbl-bd_cap"/>
</dbReference>
<sequence>MNEIITEFTNVLLKGDKVQSAQIVEKYISNFFLIEKLIVESLEKIGELWENGEISLAQVYISGIICEELMGKWIKDTQVKNKIDLNLAIVVLEDYHTLGKKIVQSILQSAGYVLKDYGMGKSVDEVVDLVIKDNIEILLISTLMLPSALKVNYLKRKLQEKGKKTKIIVGGAPFRIDKTLWKDVEADAHATHAFQIFEILKKMVKNDERNDI</sequence>
<dbReference type="GO" id="GO:0008705">
    <property type="term" value="F:methionine synthase activity"/>
    <property type="evidence" value="ECO:0007669"/>
    <property type="project" value="TreeGrafter"/>
</dbReference>
<dbReference type="GO" id="GO:0005829">
    <property type="term" value="C:cytosol"/>
    <property type="evidence" value="ECO:0007669"/>
    <property type="project" value="TreeGrafter"/>
</dbReference>
<dbReference type="Gene3D" id="3.40.50.280">
    <property type="entry name" value="Cobalamin-binding domain"/>
    <property type="match status" value="1"/>
</dbReference>
<dbReference type="PANTHER" id="PTHR45833:SF2">
    <property type="entry name" value="BIFUNCTIONAL HOMOCYSTEINE S-METHYLTRANSFERASE_5,10-METHYLENETETRAHYDROFOLATE REDUCTASE"/>
    <property type="match status" value="1"/>
</dbReference>
<dbReference type="GO" id="GO:0031419">
    <property type="term" value="F:cobalamin binding"/>
    <property type="evidence" value="ECO:0007669"/>
    <property type="project" value="InterPro"/>
</dbReference>
<proteinExistence type="predicted"/>
<dbReference type="PANTHER" id="PTHR45833">
    <property type="entry name" value="METHIONINE SYNTHASE"/>
    <property type="match status" value="1"/>
</dbReference>